<dbReference type="Proteomes" id="UP001221757">
    <property type="component" value="Unassembled WGS sequence"/>
</dbReference>
<proteinExistence type="predicted"/>
<organism evidence="2 3">
    <name type="scientific">Mycena rosella</name>
    <name type="common">Pink bonnet</name>
    <name type="synonym">Agaricus rosellus</name>
    <dbReference type="NCBI Taxonomy" id="1033263"/>
    <lineage>
        <taxon>Eukaryota</taxon>
        <taxon>Fungi</taxon>
        <taxon>Dikarya</taxon>
        <taxon>Basidiomycota</taxon>
        <taxon>Agaricomycotina</taxon>
        <taxon>Agaricomycetes</taxon>
        <taxon>Agaricomycetidae</taxon>
        <taxon>Agaricales</taxon>
        <taxon>Marasmiineae</taxon>
        <taxon>Mycenaceae</taxon>
        <taxon>Mycena</taxon>
    </lineage>
</organism>
<name>A0AAD7CYS3_MYCRO</name>
<feature type="domain" description="Carboxylesterase type B" evidence="1">
    <location>
        <begin position="27"/>
        <end position="243"/>
    </location>
</feature>
<dbReference type="Gene3D" id="3.40.50.1820">
    <property type="entry name" value="alpha/beta hydrolase"/>
    <property type="match status" value="1"/>
</dbReference>
<dbReference type="GO" id="GO:0016787">
    <property type="term" value="F:hydrolase activity"/>
    <property type="evidence" value="ECO:0007669"/>
    <property type="project" value="UniProtKB-KW"/>
</dbReference>
<evidence type="ECO:0000259" key="1">
    <source>
        <dbReference type="Pfam" id="PF00135"/>
    </source>
</evidence>
<reference evidence="2" key="1">
    <citation type="submission" date="2023-03" db="EMBL/GenBank/DDBJ databases">
        <title>Massive genome expansion in bonnet fungi (Mycena s.s.) driven by repeated elements and novel gene families across ecological guilds.</title>
        <authorList>
            <consortium name="Lawrence Berkeley National Laboratory"/>
            <person name="Harder C.B."/>
            <person name="Miyauchi S."/>
            <person name="Viragh M."/>
            <person name="Kuo A."/>
            <person name="Thoen E."/>
            <person name="Andreopoulos B."/>
            <person name="Lu D."/>
            <person name="Skrede I."/>
            <person name="Drula E."/>
            <person name="Henrissat B."/>
            <person name="Morin E."/>
            <person name="Kohler A."/>
            <person name="Barry K."/>
            <person name="LaButti K."/>
            <person name="Morin E."/>
            <person name="Salamov A."/>
            <person name="Lipzen A."/>
            <person name="Mereny Z."/>
            <person name="Hegedus B."/>
            <person name="Baldrian P."/>
            <person name="Stursova M."/>
            <person name="Weitz H."/>
            <person name="Taylor A."/>
            <person name="Grigoriev I.V."/>
            <person name="Nagy L.G."/>
            <person name="Martin F."/>
            <person name="Kauserud H."/>
        </authorList>
    </citation>
    <scope>NUCLEOTIDE SEQUENCE</scope>
    <source>
        <strain evidence="2">CBHHK067</strain>
    </source>
</reference>
<sequence>MWQPKPDASAFYIRYKSNPYLWRYPSCTAADALDCLRAVDVAFLQDINLGILNAGFFGTFQFAPVVDGSFIMRSPTDLLAEGTLNGDTLLSVTNSNEGTIFVNQNVEYDVVQYVRELFPLFGATESVVVASIYGSVGSRLDQVNTIVGESTFVCPTYRLLDVFPGKSYKGAYAILPALHADDVFYYFPSYTYPDSSLHFNNTMFRNTFSQGFLSFAAHLNPNAKLVPSITPAWQKWSDAQTEMVFNKTEGGAPLIMAAPSLL</sequence>
<keyword evidence="3" id="KW-1185">Reference proteome</keyword>
<accession>A0AAD7CYS3</accession>
<comment type="caution">
    <text evidence="2">The sequence shown here is derived from an EMBL/GenBank/DDBJ whole genome shotgun (WGS) entry which is preliminary data.</text>
</comment>
<dbReference type="InterPro" id="IPR029058">
    <property type="entry name" value="AB_hydrolase_fold"/>
</dbReference>
<evidence type="ECO:0000313" key="3">
    <source>
        <dbReference type="Proteomes" id="UP001221757"/>
    </source>
</evidence>
<evidence type="ECO:0000313" key="2">
    <source>
        <dbReference type="EMBL" id="KAJ7664862.1"/>
    </source>
</evidence>
<keyword evidence="2" id="KW-0378">Hydrolase</keyword>
<dbReference type="SUPFAM" id="SSF53474">
    <property type="entry name" value="alpha/beta-Hydrolases"/>
    <property type="match status" value="1"/>
</dbReference>
<dbReference type="InterPro" id="IPR050309">
    <property type="entry name" value="Type-B_Carboxylest/Lipase"/>
</dbReference>
<gene>
    <name evidence="2" type="ORF">B0H17DRAFT_1211126</name>
</gene>
<dbReference type="AlphaFoldDB" id="A0AAD7CYS3"/>
<protein>
    <submittedName>
        <fullName evidence="2">Alpha/Beta hydrolase protein</fullName>
    </submittedName>
</protein>
<dbReference type="PANTHER" id="PTHR11559">
    <property type="entry name" value="CARBOXYLESTERASE"/>
    <property type="match status" value="1"/>
</dbReference>
<dbReference type="EMBL" id="JARKIE010000219">
    <property type="protein sequence ID" value="KAJ7664862.1"/>
    <property type="molecule type" value="Genomic_DNA"/>
</dbReference>
<dbReference type="InterPro" id="IPR002018">
    <property type="entry name" value="CarbesteraseB"/>
</dbReference>
<dbReference type="Pfam" id="PF00135">
    <property type="entry name" value="COesterase"/>
    <property type="match status" value="1"/>
</dbReference>